<feature type="transmembrane region" description="Helical" evidence="6">
    <location>
        <begin position="235"/>
        <end position="255"/>
    </location>
</feature>
<feature type="transmembrane region" description="Helical" evidence="6">
    <location>
        <begin position="397"/>
        <end position="421"/>
    </location>
</feature>
<dbReference type="HOGENOM" id="CLU_000960_2_7_5"/>
<feature type="transmembrane region" description="Helical" evidence="6">
    <location>
        <begin position="489"/>
        <end position="508"/>
    </location>
</feature>
<feature type="transmembrane region" description="Helical" evidence="6">
    <location>
        <begin position="195"/>
        <end position="214"/>
    </location>
</feature>
<keyword evidence="2 6" id="KW-0812">Transmembrane</keyword>
<evidence type="ECO:0000256" key="2">
    <source>
        <dbReference type="ARBA" id="ARBA00022692"/>
    </source>
</evidence>
<dbReference type="PROSITE" id="PS50850">
    <property type="entry name" value="MFS"/>
    <property type="match status" value="1"/>
</dbReference>
<dbReference type="Proteomes" id="UP000031521">
    <property type="component" value="Chromosome"/>
</dbReference>
<dbReference type="GO" id="GO:0022857">
    <property type="term" value="F:transmembrane transporter activity"/>
    <property type="evidence" value="ECO:0007669"/>
    <property type="project" value="InterPro"/>
</dbReference>
<accession>A0A0B5E009</accession>
<feature type="transmembrane region" description="Helical" evidence="6">
    <location>
        <begin position="433"/>
        <end position="457"/>
    </location>
</feature>
<evidence type="ECO:0000256" key="5">
    <source>
        <dbReference type="SAM" id="MobiDB-lite"/>
    </source>
</evidence>
<feature type="region of interest" description="Disordered" evidence="5">
    <location>
        <begin position="1"/>
        <end position="39"/>
    </location>
</feature>
<dbReference type="STRING" id="1208324.P73_2000"/>
<dbReference type="AlphaFoldDB" id="A0A0B5E009"/>
<dbReference type="PANTHER" id="PTHR23501:SF197">
    <property type="entry name" value="COMD"/>
    <property type="match status" value="1"/>
</dbReference>
<dbReference type="EMBL" id="CP004393">
    <property type="protein sequence ID" value="AJE46715.1"/>
    <property type="molecule type" value="Genomic_DNA"/>
</dbReference>
<feature type="transmembrane region" description="Helical" evidence="6">
    <location>
        <begin position="79"/>
        <end position="97"/>
    </location>
</feature>
<dbReference type="InterPro" id="IPR005829">
    <property type="entry name" value="Sugar_transporter_CS"/>
</dbReference>
<dbReference type="InterPro" id="IPR020846">
    <property type="entry name" value="MFS_dom"/>
</dbReference>
<protein>
    <submittedName>
        <fullName evidence="8">Major facilitator superfamily transporter</fullName>
    </submittedName>
</protein>
<evidence type="ECO:0000313" key="8">
    <source>
        <dbReference type="EMBL" id="AJE46715.1"/>
    </source>
</evidence>
<feature type="domain" description="Major facilitator superfamily (MFS) profile" evidence="7">
    <location>
        <begin position="44"/>
        <end position="506"/>
    </location>
</feature>
<dbReference type="InterPro" id="IPR011701">
    <property type="entry name" value="MFS"/>
</dbReference>
<proteinExistence type="predicted"/>
<reference evidence="8 9" key="1">
    <citation type="journal article" date="2014" name="Int. J. Syst. Evol. Microbiol.">
        <title>Celeribacter indicus sp. nov., a polycyclic aromatic hydrocarbon-degrading bacterium from deep-sea sediment and reclassification of Huaishuia halophila as Celeribacter halophilus comb. nov.</title>
        <authorList>
            <person name="Lai Q."/>
            <person name="Cao J."/>
            <person name="Yuan J."/>
            <person name="Li F."/>
            <person name="Shao Z."/>
        </authorList>
    </citation>
    <scope>NUCLEOTIDE SEQUENCE [LARGE SCALE GENOMIC DNA]</scope>
    <source>
        <strain evidence="8">P73</strain>
    </source>
</reference>
<sequence length="515" mass="53794">MMMVETGHGPASGRAGGRGQADAPGRQAQRTGEASPAVSDPWRVLPPIMLAMALAMADQTMIASSLPLVVSSLGDAERVGWVLIGFMMTSMISAPVYGGLGDVFRRKRMMIVALTVFACGAVLSALSVNLDMLILARILQGIGGGGLMTSAQALLGETVPVQERARYQGYLGGITVSCASLGPVLGGVIGDLLGWRAIFLASLPVAAVTVVLVMRLPDSRRSGAATAISDWRFDGWGLAWFAGFSVALLVALEQVKRAESTALAGLAVCAVAASLCLIGLIRRERRASHPLLPLDLLSEAPLRYSNMLVLLHGCVMLGLISFMPLYLRVEHGLSATRSGVMLLLLTGGLAVGALVGGKMVSHTRRTTIFPAAGLSATTVILTVLVFAMEWVTIPQLGLAMCLIGMMMGSTMGVAQLLVQIASGPRAIGVTAGFLLFSRSLGSALGVALALMILFVAMKSLDPGAMALFEARLDGSFAAGPADAALLKSFQLAIGMLAMISFFGAVVAWRHPMRRF</sequence>
<gene>
    <name evidence="8" type="ORF">P73_2000</name>
</gene>
<name>A0A0B5E009_9RHOB</name>
<dbReference type="SUPFAM" id="SSF103473">
    <property type="entry name" value="MFS general substrate transporter"/>
    <property type="match status" value="1"/>
</dbReference>
<feature type="transmembrane region" description="Helical" evidence="6">
    <location>
        <begin position="339"/>
        <end position="356"/>
    </location>
</feature>
<keyword evidence="3 6" id="KW-1133">Transmembrane helix</keyword>
<evidence type="ECO:0000256" key="3">
    <source>
        <dbReference type="ARBA" id="ARBA00022989"/>
    </source>
</evidence>
<dbReference type="PROSITE" id="PS00217">
    <property type="entry name" value="SUGAR_TRANSPORT_2"/>
    <property type="match status" value="1"/>
</dbReference>
<evidence type="ECO:0000256" key="4">
    <source>
        <dbReference type="ARBA" id="ARBA00023136"/>
    </source>
</evidence>
<feature type="transmembrane region" description="Helical" evidence="6">
    <location>
        <begin position="368"/>
        <end position="391"/>
    </location>
</feature>
<feature type="transmembrane region" description="Helical" evidence="6">
    <location>
        <begin position="109"/>
        <end position="128"/>
    </location>
</feature>
<dbReference type="PANTHER" id="PTHR23501">
    <property type="entry name" value="MAJOR FACILITATOR SUPERFAMILY"/>
    <property type="match status" value="1"/>
</dbReference>
<comment type="subcellular location">
    <subcellularLocation>
        <location evidence="1">Membrane</location>
        <topology evidence="1">Multi-pass membrane protein</topology>
    </subcellularLocation>
</comment>
<feature type="transmembrane region" description="Helical" evidence="6">
    <location>
        <begin position="167"/>
        <end position="189"/>
    </location>
</feature>
<evidence type="ECO:0000256" key="1">
    <source>
        <dbReference type="ARBA" id="ARBA00004141"/>
    </source>
</evidence>
<dbReference type="Gene3D" id="1.20.1250.20">
    <property type="entry name" value="MFS general substrate transporter like domains"/>
    <property type="match status" value="1"/>
</dbReference>
<dbReference type="Pfam" id="PF07690">
    <property type="entry name" value="MFS_1"/>
    <property type="match status" value="1"/>
</dbReference>
<dbReference type="InterPro" id="IPR036259">
    <property type="entry name" value="MFS_trans_sf"/>
</dbReference>
<organism evidence="8 9">
    <name type="scientific">Celeribacter indicus</name>
    <dbReference type="NCBI Taxonomy" id="1208324"/>
    <lineage>
        <taxon>Bacteria</taxon>
        <taxon>Pseudomonadati</taxon>
        <taxon>Pseudomonadota</taxon>
        <taxon>Alphaproteobacteria</taxon>
        <taxon>Rhodobacterales</taxon>
        <taxon>Roseobacteraceae</taxon>
        <taxon>Celeribacter</taxon>
    </lineage>
</organism>
<dbReference type="GO" id="GO:0005886">
    <property type="term" value="C:plasma membrane"/>
    <property type="evidence" value="ECO:0007669"/>
    <property type="project" value="TreeGrafter"/>
</dbReference>
<feature type="transmembrane region" description="Helical" evidence="6">
    <location>
        <begin position="261"/>
        <end position="281"/>
    </location>
</feature>
<feature type="transmembrane region" description="Helical" evidence="6">
    <location>
        <begin position="302"/>
        <end position="327"/>
    </location>
</feature>
<evidence type="ECO:0000259" key="7">
    <source>
        <dbReference type="PROSITE" id="PS50850"/>
    </source>
</evidence>
<dbReference type="KEGG" id="cid:P73_2000"/>
<feature type="transmembrane region" description="Helical" evidence="6">
    <location>
        <begin position="134"/>
        <end position="155"/>
    </location>
</feature>
<evidence type="ECO:0000313" key="9">
    <source>
        <dbReference type="Proteomes" id="UP000031521"/>
    </source>
</evidence>
<keyword evidence="4 6" id="KW-0472">Membrane</keyword>
<evidence type="ECO:0000256" key="6">
    <source>
        <dbReference type="SAM" id="Phobius"/>
    </source>
</evidence>
<keyword evidence="9" id="KW-1185">Reference proteome</keyword>